<dbReference type="EMBL" id="BMQL01000003">
    <property type="protein sequence ID" value="GGQ98192.1"/>
    <property type="molecule type" value="Genomic_DNA"/>
</dbReference>
<reference evidence="2" key="2">
    <citation type="submission" date="2020-09" db="EMBL/GenBank/DDBJ databases">
        <authorList>
            <person name="Sun Q."/>
            <person name="Ohkuma M."/>
        </authorList>
    </citation>
    <scope>NUCLEOTIDE SEQUENCE</scope>
    <source>
        <strain evidence="2">JCM 31311</strain>
    </source>
</reference>
<sequence length="60" mass="6592">MRGLLIAMMVLMNVGGPASLIFSLRQQNWGAAFNTLALLVLLDVLGFWLLNSMREDGPSK</sequence>
<evidence type="ECO:0000313" key="3">
    <source>
        <dbReference type="Proteomes" id="UP000603865"/>
    </source>
</evidence>
<keyword evidence="1" id="KW-0472">Membrane</keyword>
<organism evidence="2 3">
    <name type="scientific">Deinococcus ruber</name>
    <dbReference type="NCBI Taxonomy" id="1848197"/>
    <lineage>
        <taxon>Bacteria</taxon>
        <taxon>Thermotogati</taxon>
        <taxon>Deinococcota</taxon>
        <taxon>Deinococci</taxon>
        <taxon>Deinococcales</taxon>
        <taxon>Deinococcaceae</taxon>
        <taxon>Deinococcus</taxon>
    </lineage>
</organism>
<gene>
    <name evidence="2" type="ORF">GCM10008957_08150</name>
</gene>
<keyword evidence="1" id="KW-1133">Transmembrane helix</keyword>
<evidence type="ECO:0000256" key="1">
    <source>
        <dbReference type="SAM" id="Phobius"/>
    </source>
</evidence>
<proteinExistence type="predicted"/>
<keyword evidence="3" id="KW-1185">Reference proteome</keyword>
<protein>
    <submittedName>
        <fullName evidence="2">Uncharacterized protein</fullName>
    </submittedName>
</protein>
<comment type="caution">
    <text evidence="2">The sequence shown here is derived from an EMBL/GenBank/DDBJ whole genome shotgun (WGS) entry which is preliminary data.</text>
</comment>
<name>A0A918BZB9_9DEIO</name>
<evidence type="ECO:0000313" key="2">
    <source>
        <dbReference type="EMBL" id="GGQ98192.1"/>
    </source>
</evidence>
<dbReference type="RefSeq" id="WP_189088243.1">
    <property type="nucleotide sequence ID" value="NZ_BMQL01000003.1"/>
</dbReference>
<keyword evidence="1" id="KW-0812">Transmembrane</keyword>
<dbReference type="Proteomes" id="UP000603865">
    <property type="component" value="Unassembled WGS sequence"/>
</dbReference>
<dbReference type="AlphaFoldDB" id="A0A918BZB9"/>
<feature type="transmembrane region" description="Helical" evidence="1">
    <location>
        <begin position="33"/>
        <end position="50"/>
    </location>
</feature>
<reference evidence="2" key="1">
    <citation type="journal article" date="2014" name="Int. J. Syst. Evol. Microbiol.">
        <title>Complete genome sequence of Corynebacterium casei LMG S-19264T (=DSM 44701T), isolated from a smear-ripened cheese.</title>
        <authorList>
            <consortium name="US DOE Joint Genome Institute (JGI-PGF)"/>
            <person name="Walter F."/>
            <person name="Albersmeier A."/>
            <person name="Kalinowski J."/>
            <person name="Ruckert C."/>
        </authorList>
    </citation>
    <scope>NUCLEOTIDE SEQUENCE</scope>
    <source>
        <strain evidence="2">JCM 31311</strain>
    </source>
</reference>
<accession>A0A918BZB9</accession>